<organism evidence="1 2">
    <name type="scientific">Pelobates cultripes</name>
    <name type="common">Western spadefoot toad</name>
    <dbReference type="NCBI Taxonomy" id="61616"/>
    <lineage>
        <taxon>Eukaryota</taxon>
        <taxon>Metazoa</taxon>
        <taxon>Chordata</taxon>
        <taxon>Craniata</taxon>
        <taxon>Vertebrata</taxon>
        <taxon>Euteleostomi</taxon>
        <taxon>Amphibia</taxon>
        <taxon>Batrachia</taxon>
        <taxon>Anura</taxon>
        <taxon>Pelobatoidea</taxon>
        <taxon>Pelobatidae</taxon>
        <taxon>Pelobates</taxon>
    </lineage>
</organism>
<sequence length="55" mass="6036">RAVYHVIPVLGFNLGSEGASIAQLITVVNLLSEEHQDYVAILDECETTSPMLKCF</sequence>
<proteinExistence type="predicted"/>
<accession>A0AAD1SYH9</accession>
<feature type="non-terminal residue" evidence="1">
    <location>
        <position position="1"/>
    </location>
</feature>
<name>A0AAD1SYH9_PELCU</name>
<gene>
    <name evidence="1" type="ORF">PECUL_23A010893</name>
</gene>
<dbReference type="Proteomes" id="UP001295444">
    <property type="component" value="Chromosome 09"/>
</dbReference>
<reference evidence="1" key="1">
    <citation type="submission" date="2022-03" db="EMBL/GenBank/DDBJ databases">
        <authorList>
            <person name="Alioto T."/>
            <person name="Alioto T."/>
            <person name="Gomez Garrido J."/>
        </authorList>
    </citation>
    <scope>NUCLEOTIDE SEQUENCE</scope>
</reference>
<evidence type="ECO:0000313" key="1">
    <source>
        <dbReference type="EMBL" id="CAH2314897.1"/>
    </source>
</evidence>
<dbReference type="EMBL" id="OW240920">
    <property type="protein sequence ID" value="CAH2314897.1"/>
    <property type="molecule type" value="Genomic_DNA"/>
</dbReference>
<protein>
    <submittedName>
        <fullName evidence="1">Uncharacterized protein</fullName>
    </submittedName>
</protein>
<dbReference type="AlphaFoldDB" id="A0AAD1SYH9"/>
<keyword evidence="2" id="KW-1185">Reference proteome</keyword>
<evidence type="ECO:0000313" key="2">
    <source>
        <dbReference type="Proteomes" id="UP001295444"/>
    </source>
</evidence>